<evidence type="ECO:0000313" key="1">
    <source>
        <dbReference type="EMBL" id="KAF2719861.1"/>
    </source>
</evidence>
<accession>A0A9P4Q7M8</accession>
<organism evidence="1 2">
    <name type="scientific">Polychaeton citri CBS 116435</name>
    <dbReference type="NCBI Taxonomy" id="1314669"/>
    <lineage>
        <taxon>Eukaryota</taxon>
        <taxon>Fungi</taxon>
        <taxon>Dikarya</taxon>
        <taxon>Ascomycota</taxon>
        <taxon>Pezizomycotina</taxon>
        <taxon>Dothideomycetes</taxon>
        <taxon>Dothideomycetidae</taxon>
        <taxon>Capnodiales</taxon>
        <taxon>Capnodiaceae</taxon>
        <taxon>Polychaeton</taxon>
    </lineage>
</organism>
<evidence type="ECO:0000313" key="2">
    <source>
        <dbReference type="Proteomes" id="UP000799441"/>
    </source>
</evidence>
<name>A0A9P4Q7M8_9PEZI</name>
<dbReference type="EMBL" id="MU003806">
    <property type="protein sequence ID" value="KAF2719861.1"/>
    <property type="molecule type" value="Genomic_DNA"/>
</dbReference>
<gene>
    <name evidence="1" type="ORF">K431DRAFT_105704</name>
</gene>
<dbReference type="AlphaFoldDB" id="A0A9P4Q7M8"/>
<proteinExistence type="predicted"/>
<reference evidence="1" key="1">
    <citation type="journal article" date="2020" name="Stud. Mycol.">
        <title>101 Dothideomycetes genomes: a test case for predicting lifestyles and emergence of pathogens.</title>
        <authorList>
            <person name="Haridas S."/>
            <person name="Albert R."/>
            <person name="Binder M."/>
            <person name="Bloem J."/>
            <person name="Labutti K."/>
            <person name="Salamov A."/>
            <person name="Andreopoulos B."/>
            <person name="Baker S."/>
            <person name="Barry K."/>
            <person name="Bills G."/>
            <person name="Bluhm B."/>
            <person name="Cannon C."/>
            <person name="Castanera R."/>
            <person name="Culley D."/>
            <person name="Daum C."/>
            <person name="Ezra D."/>
            <person name="Gonzalez J."/>
            <person name="Henrissat B."/>
            <person name="Kuo A."/>
            <person name="Liang C."/>
            <person name="Lipzen A."/>
            <person name="Lutzoni F."/>
            <person name="Magnuson J."/>
            <person name="Mondo S."/>
            <person name="Nolan M."/>
            <person name="Ohm R."/>
            <person name="Pangilinan J."/>
            <person name="Park H.-J."/>
            <person name="Ramirez L."/>
            <person name="Alfaro M."/>
            <person name="Sun H."/>
            <person name="Tritt A."/>
            <person name="Yoshinaga Y."/>
            <person name="Zwiers L.-H."/>
            <person name="Turgeon B."/>
            <person name="Goodwin S."/>
            <person name="Spatafora J."/>
            <person name="Crous P."/>
            <person name="Grigoriev I."/>
        </authorList>
    </citation>
    <scope>NUCLEOTIDE SEQUENCE</scope>
    <source>
        <strain evidence="1">CBS 116435</strain>
    </source>
</reference>
<protein>
    <submittedName>
        <fullName evidence="1">Uncharacterized protein</fullName>
    </submittedName>
</protein>
<sequence>MMGLSIPRAHAPKHNGATQHSLYDLHAHSRTHSALYRSNEGERVVRKANTVAVIPSPPPLTAKIAAERCNARSAQVEHSRRFHCGLQLCPFQHRRFDVDESMK</sequence>
<comment type="caution">
    <text evidence="1">The sequence shown here is derived from an EMBL/GenBank/DDBJ whole genome shotgun (WGS) entry which is preliminary data.</text>
</comment>
<keyword evidence="2" id="KW-1185">Reference proteome</keyword>
<dbReference type="Proteomes" id="UP000799441">
    <property type="component" value="Unassembled WGS sequence"/>
</dbReference>